<dbReference type="Pfam" id="PF01814">
    <property type="entry name" value="Hemerythrin"/>
    <property type="match status" value="1"/>
</dbReference>
<sequence>MSCSLQRLVRISNVTSFSLCHASRRINPSCTPTILRSQVALMSSFKNTPNVGGPLLDTIIEDHKGIWSYYDEYANSAGDVDAQTRWANQFKWHVARHAIAEELVLYPLMEQHMGEEGKQIAEEDRGIHQRVKEILYELESHAPDSKEHAALLKEAVDILKQHGNHEEQVEFLKLQKALGDEGAAKAAASFERTKLLAPTR</sequence>
<accession>A0A8H4QXX7</accession>
<gene>
    <name evidence="2" type="ORF">D9613_009893</name>
</gene>
<evidence type="ECO:0000313" key="2">
    <source>
        <dbReference type="EMBL" id="KAF4618741.1"/>
    </source>
</evidence>
<evidence type="ECO:0000313" key="3">
    <source>
        <dbReference type="Proteomes" id="UP000521872"/>
    </source>
</evidence>
<comment type="caution">
    <text evidence="2">The sequence shown here is derived from an EMBL/GenBank/DDBJ whole genome shotgun (WGS) entry which is preliminary data.</text>
</comment>
<organism evidence="2 3">
    <name type="scientific">Agrocybe pediades</name>
    <dbReference type="NCBI Taxonomy" id="84607"/>
    <lineage>
        <taxon>Eukaryota</taxon>
        <taxon>Fungi</taxon>
        <taxon>Dikarya</taxon>
        <taxon>Basidiomycota</taxon>
        <taxon>Agaricomycotina</taxon>
        <taxon>Agaricomycetes</taxon>
        <taxon>Agaricomycetidae</taxon>
        <taxon>Agaricales</taxon>
        <taxon>Agaricineae</taxon>
        <taxon>Strophariaceae</taxon>
        <taxon>Agrocybe</taxon>
    </lineage>
</organism>
<reference evidence="2 3" key="1">
    <citation type="submission" date="2019-12" db="EMBL/GenBank/DDBJ databases">
        <authorList>
            <person name="Floudas D."/>
            <person name="Bentzer J."/>
            <person name="Ahren D."/>
            <person name="Johansson T."/>
            <person name="Persson P."/>
            <person name="Tunlid A."/>
        </authorList>
    </citation>
    <scope>NUCLEOTIDE SEQUENCE [LARGE SCALE GENOMIC DNA]</scope>
    <source>
        <strain evidence="2 3">CBS 102.39</strain>
    </source>
</reference>
<dbReference type="Gene3D" id="1.20.120.520">
    <property type="entry name" value="nmb1532 protein domain like"/>
    <property type="match status" value="1"/>
</dbReference>
<dbReference type="AlphaFoldDB" id="A0A8H4QXX7"/>
<name>A0A8H4QXX7_9AGAR</name>
<evidence type="ECO:0000259" key="1">
    <source>
        <dbReference type="Pfam" id="PF01814"/>
    </source>
</evidence>
<protein>
    <recommendedName>
        <fullName evidence="1">Hemerythrin-like domain-containing protein</fullName>
    </recommendedName>
</protein>
<dbReference type="PANTHER" id="PTHR35585:SF1">
    <property type="entry name" value="HHE DOMAIN PROTEIN (AFU_ORTHOLOGUE AFUA_4G00730)"/>
    <property type="match status" value="1"/>
</dbReference>
<keyword evidence="3" id="KW-1185">Reference proteome</keyword>
<dbReference type="EMBL" id="JAACJL010000017">
    <property type="protein sequence ID" value="KAF4618741.1"/>
    <property type="molecule type" value="Genomic_DNA"/>
</dbReference>
<proteinExistence type="predicted"/>
<dbReference type="InterPro" id="IPR012312">
    <property type="entry name" value="Hemerythrin-like"/>
</dbReference>
<dbReference type="Proteomes" id="UP000521872">
    <property type="component" value="Unassembled WGS sequence"/>
</dbReference>
<feature type="domain" description="Hemerythrin-like" evidence="1">
    <location>
        <begin position="56"/>
        <end position="171"/>
    </location>
</feature>
<dbReference type="PANTHER" id="PTHR35585">
    <property type="entry name" value="HHE DOMAIN PROTEIN (AFU_ORTHOLOGUE AFUA_4G00730)"/>
    <property type="match status" value="1"/>
</dbReference>